<name>K6VMU0_9MICO</name>
<protein>
    <submittedName>
        <fullName evidence="2">Uncharacterized protein</fullName>
    </submittedName>
</protein>
<evidence type="ECO:0000313" key="2">
    <source>
        <dbReference type="EMBL" id="GAB97543.1"/>
    </source>
</evidence>
<reference evidence="2 3" key="1">
    <citation type="submission" date="2012-08" db="EMBL/GenBank/DDBJ databases">
        <title>Whole genome shotgun sequence of Kineosphaera limosa NBRC 100340.</title>
        <authorList>
            <person name="Yoshida I."/>
            <person name="Isaki S."/>
            <person name="Hosoyama A."/>
            <person name="Tsuchikane K."/>
            <person name="Katsumata H."/>
            <person name="Ando Y."/>
            <person name="Ohji S."/>
            <person name="Hamada M."/>
            <person name="Tamura T."/>
            <person name="Yamazoe A."/>
            <person name="Yamazaki S."/>
            <person name="Fujita N."/>
        </authorList>
    </citation>
    <scope>NUCLEOTIDE SEQUENCE [LARGE SCALE GENOMIC DNA]</scope>
    <source>
        <strain evidence="2 3">NBRC 100340</strain>
    </source>
</reference>
<dbReference type="OrthoDB" id="122635at2"/>
<evidence type="ECO:0000256" key="1">
    <source>
        <dbReference type="SAM" id="Phobius"/>
    </source>
</evidence>
<keyword evidence="3" id="KW-1185">Reference proteome</keyword>
<keyword evidence="1" id="KW-1133">Transmembrane helix</keyword>
<dbReference type="Proteomes" id="UP000008366">
    <property type="component" value="Unassembled WGS sequence"/>
</dbReference>
<comment type="caution">
    <text evidence="2">The sequence shown here is derived from an EMBL/GenBank/DDBJ whole genome shotgun (WGS) entry which is preliminary data.</text>
</comment>
<dbReference type="eggNOG" id="ENOG5032P0J">
    <property type="taxonomic scope" value="Bacteria"/>
</dbReference>
<evidence type="ECO:0000313" key="3">
    <source>
        <dbReference type="Proteomes" id="UP000008366"/>
    </source>
</evidence>
<gene>
    <name evidence="2" type="ORF">KILIM_073_00230</name>
</gene>
<dbReference type="EMBL" id="BAHD01000073">
    <property type="protein sequence ID" value="GAB97543.1"/>
    <property type="molecule type" value="Genomic_DNA"/>
</dbReference>
<organism evidence="2 3">
    <name type="scientific">Kineosphaera limosa NBRC 100340</name>
    <dbReference type="NCBI Taxonomy" id="1184609"/>
    <lineage>
        <taxon>Bacteria</taxon>
        <taxon>Bacillati</taxon>
        <taxon>Actinomycetota</taxon>
        <taxon>Actinomycetes</taxon>
        <taxon>Micrococcales</taxon>
        <taxon>Dermatophilaceae</taxon>
        <taxon>Kineosphaera</taxon>
    </lineage>
</organism>
<dbReference type="AlphaFoldDB" id="K6VMU0"/>
<dbReference type="RefSeq" id="WP_006594075.1">
    <property type="nucleotide sequence ID" value="NZ_BAHD01000073.1"/>
</dbReference>
<dbReference type="STRING" id="1184609.KILIM_073_00230"/>
<keyword evidence="1" id="KW-0812">Transmembrane</keyword>
<feature type="transmembrane region" description="Helical" evidence="1">
    <location>
        <begin position="18"/>
        <end position="45"/>
    </location>
</feature>
<sequence length="85" mass="9128">MAVTGGTTQAYGAKSKSLLLAVLLTFFLGPFGMFYTTVFGALVMLVFTLPAVLLTAGAAWGVAVPVSMIWGVWSGHRYNERQRRG</sequence>
<accession>K6VMU0</accession>
<feature type="transmembrane region" description="Helical" evidence="1">
    <location>
        <begin position="51"/>
        <end position="73"/>
    </location>
</feature>
<keyword evidence="1" id="KW-0472">Membrane</keyword>
<proteinExistence type="predicted"/>